<evidence type="ECO:0000313" key="2">
    <source>
        <dbReference type="Proteomes" id="UP000828390"/>
    </source>
</evidence>
<protein>
    <submittedName>
        <fullName evidence="1">Uncharacterized protein</fullName>
    </submittedName>
</protein>
<gene>
    <name evidence="1" type="ORF">DPMN_059335</name>
</gene>
<reference evidence="1" key="1">
    <citation type="journal article" date="2019" name="bioRxiv">
        <title>The Genome of the Zebra Mussel, Dreissena polymorpha: A Resource for Invasive Species Research.</title>
        <authorList>
            <person name="McCartney M.A."/>
            <person name="Auch B."/>
            <person name="Kono T."/>
            <person name="Mallez S."/>
            <person name="Zhang Y."/>
            <person name="Obille A."/>
            <person name="Becker A."/>
            <person name="Abrahante J.E."/>
            <person name="Garbe J."/>
            <person name="Badalamenti J.P."/>
            <person name="Herman A."/>
            <person name="Mangelson H."/>
            <person name="Liachko I."/>
            <person name="Sullivan S."/>
            <person name="Sone E.D."/>
            <person name="Koren S."/>
            <person name="Silverstein K.A.T."/>
            <person name="Beckman K.B."/>
            <person name="Gohl D.M."/>
        </authorList>
    </citation>
    <scope>NUCLEOTIDE SEQUENCE</scope>
    <source>
        <strain evidence="1">Duluth1</strain>
        <tissue evidence="1">Whole animal</tissue>
    </source>
</reference>
<reference evidence="1" key="2">
    <citation type="submission" date="2020-11" db="EMBL/GenBank/DDBJ databases">
        <authorList>
            <person name="McCartney M.A."/>
            <person name="Auch B."/>
            <person name="Kono T."/>
            <person name="Mallez S."/>
            <person name="Becker A."/>
            <person name="Gohl D.M."/>
            <person name="Silverstein K.A.T."/>
            <person name="Koren S."/>
            <person name="Bechman K.B."/>
            <person name="Herman A."/>
            <person name="Abrahante J.E."/>
            <person name="Garbe J."/>
        </authorList>
    </citation>
    <scope>NUCLEOTIDE SEQUENCE</scope>
    <source>
        <strain evidence="1">Duluth1</strain>
        <tissue evidence="1">Whole animal</tissue>
    </source>
</reference>
<proteinExistence type="predicted"/>
<dbReference type="Proteomes" id="UP000828390">
    <property type="component" value="Unassembled WGS sequence"/>
</dbReference>
<sequence>MDLFIIRFFFSVSTGKQSSDRLTRHCISSTSSGVKIKKLQREGVWDVSSLKDCHRSLEKKMAATVTPAVTPTVTDHCTSTLENTSQGLISANVNING</sequence>
<evidence type="ECO:0000313" key="1">
    <source>
        <dbReference type="EMBL" id="KAH3716610.1"/>
    </source>
</evidence>
<keyword evidence="2" id="KW-1185">Reference proteome</keyword>
<dbReference type="EMBL" id="JAIWYP010000013">
    <property type="protein sequence ID" value="KAH3716610.1"/>
    <property type="molecule type" value="Genomic_DNA"/>
</dbReference>
<dbReference type="AlphaFoldDB" id="A0A9D4C3U8"/>
<comment type="caution">
    <text evidence="1">The sequence shown here is derived from an EMBL/GenBank/DDBJ whole genome shotgun (WGS) entry which is preliminary data.</text>
</comment>
<name>A0A9D4C3U8_DREPO</name>
<accession>A0A9D4C3U8</accession>
<organism evidence="1 2">
    <name type="scientific">Dreissena polymorpha</name>
    <name type="common">Zebra mussel</name>
    <name type="synonym">Mytilus polymorpha</name>
    <dbReference type="NCBI Taxonomy" id="45954"/>
    <lineage>
        <taxon>Eukaryota</taxon>
        <taxon>Metazoa</taxon>
        <taxon>Spiralia</taxon>
        <taxon>Lophotrochozoa</taxon>
        <taxon>Mollusca</taxon>
        <taxon>Bivalvia</taxon>
        <taxon>Autobranchia</taxon>
        <taxon>Heteroconchia</taxon>
        <taxon>Euheterodonta</taxon>
        <taxon>Imparidentia</taxon>
        <taxon>Neoheterodontei</taxon>
        <taxon>Myida</taxon>
        <taxon>Dreissenoidea</taxon>
        <taxon>Dreissenidae</taxon>
        <taxon>Dreissena</taxon>
    </lineage>
</organism>